<dbReference type="EMBL" id="JACVDC010000040">
    <property type="protein sequence ID" value="MBC9796889.1"/>
    <property type="molecule type" value="Genomic_DNA"/>
</dbReference>
<sequence>MKNLIILSIIILFFSACASKADKNFTDLKKNRKGMSNTQVDLIMTNSPKLIKEAFWDKNLYVNYYDSGFGTSDDFKIIFSKKDSLVVSIEYGD</sequence>
<dbReference type="AlphaFoldDB" id="A0A926JT85"/>
<proteinExistence type="predicted"/>
<evidence type="ECO:0000313" key="2">
    <source>
        <dbReference type="EMBL" id="MBC9796889.1"/>
    </source>
</evidence>
<keyword evidence="3" id="KW-1185">Reference proteome</keyword>
<name>A0A926JT85_9FLAO</name>
<protein>
    <recommendedName>
        <fullName evidence="4">Lipoprotein SmpA/OmlA domain-containing protein</fullName>
    </recommendedName>
</protein>
<organism evidence="2 3">
    <name type="scientific">Sinomicrobium weinanense</name>
    <dbReference type="NCBI Taxonomy" id="2842200"/>
    <lineage>
        <taxon>Bacteria</taxon>
        <taxon>Pseudomonadati</taxon>
        <taxon>Bacteroidota</taxon>
        <taxon>Flavobacteriia</taxon>
        <taxon>Flavobacteriales</taxon>
        <taxon>Flavobacteriaceae</taxon>
        <taxon>Sinomicrobium</taxon>
    </lineage>
</organism>
<reference evidence="2 3" key="1">
    <citation type="submission" date="2020-09" db="EMBL/GenBank/DDBJ databases">
        <title>Sinomicrobium weinanense sp. nov., a halophilic bacteria isolated from saline-alkali soil.</title>
        <authorList>
            <person name="Wu P."/>
            <person name="Ren H."/>
            <person name="Mei Y."/>
            <person name="Liang Y."/>
            <person name="Chen Z."/>
        </authorList>
    </citation>
    <scope>NUCLEOTIDE SEQUENCE [LARGE SCALE GENOMIC DNA]</scope>
    <source>
        <strain evidence="2 3">FJxs</strain>
    </source>
</reference>
<evidence type="ECO:0008006" key="4">
    <source>
        <dbReference type="Google" id="ProtNLM"/>
    </source>
</evidence>
<evidence type="ECO:0000313" key="3">
    <source>
        <dbReference type="Proteomes" id="UP000653730"/>
    </source>
</evidence>
<comment type="caution">
    <text evidence="2">The sequence shown here is derived from an EMBL/GenBank/DDBJ whole genome shotgun (WGS) entry which is preliminary data.</text>
</comment>
<dbReference type="Proteomes" id="UP000653730">
    <property type="component" value="Unassembled WGS sequence"/>
</dbReference>
<feature type="chain" id="PRO_5037197274" description="Lipoprotein SmpA/OmlA domain-containing protein" evidence="1">
    <location>
        <begin position="19"/>
        <end position="93"/>
    </location>
</feature>
<dbReference type="PROSITE" id="PS51257">
    <property type="entry name" value="PROKAR_LIPOPROTEIN"/>
    <property type="match status" value="1"/>
</dbReference>
<accession>A0A926JT85</accession>
<feature type="signal peptide" evidence="1">
    <location>
        <begin position="1"/>
        <end position="18"/>
    </location>
</feature>
<gene>
    <name evidence="2" type="ORF">IBL28_12990</name>
</gene>
<keyword evidence="1" id="KW-0732">Signal</keyword>
<evidence type="ECO:0000256" key="1">
    <source>
        <dbReference type="SAM" id="SignalP"/>
    </source>
</evidence>
<dbReference type="RefSeq" id="WP_187966030.1">
    <property type="nucleotide sequence ID" value="NZ_JACVDC010000040.1"/>
</dbReference>